<keyword evidence="2" id="KW-1185">Reference proteome</keyword>
<evidence type="ECO:0000313" key="2">
    <source>
        <dbReference type="Proteomes" id="UP001172386"/>
    </source>
</evidence>
<sequence>MPLSTGGDKNSRQSSGAKSFLSRKLGGRDKHGDGKYESSVYDGSSTNGSWNSRYSNRDSVVSTNGDGESNGVGLNMTAGVITSIPYDTAPDSRQPTSVDYLSRESQREPQPHQLARGTDFHQYPAFSGSSLPAQIGSSVAPPRPSPQGNNVTMASSQPGDRGTRLQQWGPGRPGSSQTNHSTYDSFSTTDSSNGHRKSIDQASIRSTGSVQTANSSLFSSDNSSRTAVPNVSRDSMAIVSPTASRLGKIASHAGWPAQQASPFNSTTSFAPAGFNLPRPKDDKEIEQMFIELMHKRGWQNLPEAARRQMLAYAPAKKWTLVHQDKLTEWQGELKRRQQQRQIDGPVARPDEEGSPEWYVKKIVDDTINSKQLQSLSVSLRTQPISWVRAFIEAQGQIALTNVLMKINRKQSAGPAAPHTMEQNEKDLEKEYDIVKCLKALMNNKYGADDALTHQSVPIALAMCLTSPRLTTRKLVSEVLTFLCHCTESQGHTKVLQAMDYVKSMVGEVGRFDGWMRLVEVTVDGRGKMGSLVGASEEVRSGGIGMENLLMEYAVATLVLVNMLVDAPERDLQLRCHIRAQFHSCGIKRILTKMESFQYEVIDKQIEKFRENEIVDFEDLLQREGASQVDSVEGDTKDMTDPTQIADAIMTKIQGTRTQDHFVSAMQHMLLIRENSYEDRLRMFQLVDSMLSYVAMDRRLPDMDLKQSLNFTVQSLLDKLHTDAEARLAFDEATEARNIADAAIAERDEMKAQIDMGADGLVKRLQKQIEEQQEIIDLQGRQNETLKSELVDLQRIRGQELQRNELETRELYLMLRDAQDIAASNANKIAQSGQDPVKVQGILDRERLMERLEKQLERTKTQFKLEGKVWEQQGPSDRLRELREQMDDATDVDFQEKTREHLTNSVIGSVHRSNAHRRSIRGPRRAAADALLVPEDTENEEDEEAIIEKPRLVEMTRPKVTSQQRNDRAGMLSELQSKFGKDISMDGTSEDGTDGDGITTGTSHPSIEIESPKTPIDESDKPEGKSMTGFSGPPLPPPPPMPPASTNIMPGFESGPPPPPPPPPPLPSPGLSSGPGTPLMPGFAAGLPPPPPPPPMPGFAAGGPPPPPPPMPGFATGGPPPPPPMPGFSATSPGLGPPPPPPPPGAPPLPGGQHGHFLPRAISPGLSQVGSPFIRPKKKLKAFHWDKVDTPEVTVWSSTQKDLATKEAKYQELARKGVLDEVEKLFSAKDIKIIGKSKEAKEDKKSIISSDMRKNFHVALAKFKNDTADELVRKVIQCDREILDSAVVMDFLQREDLCNIPDNVSKLMAPYSKDWTGADAANTQREQDPAELTREDQIYLQTAYELHHYWKARMRALALTRNYEGEYDELSKKLKDVVEVSEAIRDSTSLMSVLALILDIGNYMNDANKQASGFKLSSLARLGMVKDDKNESTFADLIERIVRNQYSQWEVFVDDISGVVPAAKFNIDQLRQDAKKYIDNIKNIQQSLDMGNLSDPKKFHPQDRVAQVVQRSMKDARRKAEQLGLYLDETSRVYDDIMTYFGEDPADENARREFFSKLAGFVTEWKKSREKNVTWEENKRKMEASIARKRAAANTAAAAISHTDGTNSPVNSGAMDSLLEKLKAAGPQARDQRDRRRRARLKDRHADRVASGQKLPELAAKETPEESRGISGIGSITEGEESTATGDAIGTPIAKENNSDGDDVADRAAMLLQGLRSKAPNDSADGLGVGRRRANADEERRARRARRRTQQTKSSSEAGDSRAMSPDPGEESATIIEKVNGANRRSSSSGSGSPTVRNLPTPSIVVSPTPDDDQRRKDEEHEEGSKERPVEVPE</sequence>
<accession>A0ACC3AIT1</accession>
<comment type="caution">
    <text evidence="1">The sequence shown here is derived from an EMBL/GenBank/DDBJ whole genome shotgun (WGS) entry which is preliminary data.</text>
</comment>
<organism evidence="1 2">
    <name type="scientific">Neophaeococcomyces mojaviensis</name>
    <dbReference type="NCBI Taxonomy" id="3383035"/>
    <lineage>
        <taxon>Eukaryota</taxon>
        <taxon>Fungi</taxon>
        <taxon>Dikarya</taxon>
        <taxon>Ascomycota</taxon>
        <taxon>Pezizomycotina</taxon>
        <taxon>Eurotiomycetes</taxon>
        <taxon>Chaetothyriomycetidae</taxon>
        <taxon>Chaetothyriales</taxon>
        <taxon>Chaetothyriales incertae sedis</taxon>
        <taxon>Neophaeococcomyces</taxon>
    </lineage>
</organism>
<evidence type="ECO:0000313" key="1">
    <source>
        <dbReference type="EMBL" id="KAJ9663490.1"/>
    </source>
</evidence>
<proteinExistence type="predicted"/>
<name>A0ACC3AIT1_9EURO</name>
<dbReference type="Proteomes" id="UP001172386">
    <property type="component" value="Unassembled WGS sequence"/>
</dbReference>
<dbReference type="EMBL" id="JAPDRQ010000008">
    <property type="protein sequence ID" value="KAJ9663490.1"/>
    <property type="molecule type" value="Genomic_DNA"/>
</dbReference>
<gene>
    <name evidence="1" type="ORF">H2198_000755</name>
</gene>
<reference evidence="1" key="1">
    <citation type="submission" date="2022-10" db="EMBL/GenBank/DDBJ databases">
        <title>Culturing micro-colonial fungi from biological soil crusts in the Mojave desert and describing Neophaeococcomyces mojavensis, and introducing the new genera and species Taxawa tesnikishii.</title>
        <authorList>
            <person name="Kurbessoian T."/>
            <person name="Stajich J.E."/>
        </authorList>
    </citation>
    <scope>NUCLEOTIDE SEQUENCE</scope>
    <source>
        <strain evidence="1">JES_112</strain>
    </source>
</reference>
<protein>
    <submittedName>
        <fullName evidence="1">Uncharacterized protein</fullName>
    </submittedName>
</protein>